<name>A0A9R1CX51_9BACT</name>
<dbReference type="AlphaFoldDB" id="A0A9R1CX51"/>
<dbReference type="EMBL" id="BPUB01000001">
    <property type="protein sequence ID" value="GJG58219.1"/>
    <property type="molecule type" value="Genomic_DNA"/>
</dbReference>
<comment type="caution">
    <text evidence="2">The sequence shown here is derived from an EMBL/GenBank/DDBJ whole genome shotgun (WGS) entry which is preliminary data.</text>
</comment>
<reference evidence="2" key="1">
    <citation type="journal article" date="2022" name="Int. J. Syst. Evol. Microbiol.">
        <title>Prevotella lacticifex sp. nov., isolated from the rumen of cows.</title>
        <authorList>
            <person name="Shinkai T."/>
            <person name="Ikeyama N."/>
            <person name="Kumagai M."/>
            <person name="Ohmori H."/>
            <person name="Sakamoto M."/>
            <person name="Ohkuma M."/>
            <person name="Mitsumori M."/>
        </authorList>
    </citation>
    <scope>NUCLEOTIDE SEQUENCE</scope>
    <source>
        <strain evidence="2">R5076</strain>
    </source>
</reference>
<dbReference type="Gene3D" id="3.40.50.300">
    <property type="entry name" value="P-loop containing nucleotide triphosphate hydrolases"/>
    <property type="match status" value="1"/>
</dbReference>
<proteinExistence type="predicted"/>
<dbReference type="Pfam" id="PF13304">
    <property type="entry name" value="AAA_21"/>
    <property type="match status" value="1"/>
</dbReference>
<evidence type="ECO:0000313" key="2">
    <source>
        <dbReference type="EMBL" id="GJG58219.1"/>
    </source>
</evidence>
<sequence length="439" mass="50837">MRIKSITLQNIRLFGQEAQTLSFDENKPVTVILGNNGCGKSTMLDAASIMLSTFTGSFPGNAEKNFNDWDVHIQHSDVIANHLVCKANISAEKEYEISRYRKGFGKAPASNLKAFKEYAETLQKQIVEGSKAIELPVLAYYGTNRAYLQTPARRTYSKKLYRRWDCYNSSLDSSTEFRRFFSWFDNKEDEERREKEERKDFDYRDPVLESVRKAIRDLLKGRYANPRIDIHPLRFDLDQLDNQGQVDKTLRLEQFSDGYKIIIAMVADIASRMAEGNPDMDEPLMTSGIVLIDEVDLHLHPKWQRTILKDLHRVFPNVQFIVTTHSPIILLGAADIAQIVLLDGSHIIDDTNLDISRYDVSQILLTQLFGLESVYSPKYDEMFKRHEDLLLRYHTLTKEEQEELSKLDKQMRDFSYSQSLDDIKINDLVKKMAKKLNIE</sequence>
<dbReference type="RefSeq" id="WP_223929798.1">
    <property type="nucleotide sequence ID" value="NZ_BPTU01000003.1"/>
</dbReference>
<dbReference type="InterPro" id="IPR027417">
    <property type="entry name" value="P-loop_NTPase"/>
</dbReference>
<feature type="domain" description="AAA+ ATPase" evidence="1">
    <location>
        <begin position="26"/>
        <end position="345"/>
    </location>
</feature>
<dbReference type="PANTHER" id="PTHR43581">
    <property type="entry name" value="ATP/GTP PHOSPHATASE"/>
    <property type="match status" value="1"/>
</dbReference>
<dbReference type="SUPFAM" id="SSF52540">
    <property type="entry name" value="P-loop containing nucleoside triphosphate hydrolases"/>
    <property type="match status" value="1"/>
</dbReference>
<dbReference type="PANTHER" id="PTHR43581:SF2">
    <property type="entry name" value="EXCINUCLEASE ATPASE SUBUNIT"/>
    <property type="match status" value="1"/>
</dbReference>
<evidence type="ECO:0000313" key="3">
    <source>
        <dbReference type="Proteomes" id="UP000825483"/>
    </source>
</evidence>
<accession>A0A9R1CX51</accession>
<gene>
    <name evidence="2" type="ORF">PRLR5076_10700</name>
</gene>
<dbReference type="Proteomes" id="UP000825483">
    <property type="component" value="Unassembled WGS sequence"/>
</dbReference>
<evidence type="ECO:0000259" key="1">
    <source>
        <dbReference type="SMART" id="SM00382"/>
    </source>
</evidence>
<dbReference type="GO" id="GO:0005524">
    <property type="term" value="F:ATP binding"/>
    <property type="evidence" value="ECO:0007669"/>
    <property type="project" value="InterPro"/>
</dbReference>
<protein>
    <submittedName>
        <fullName evidence="2">ATPase</fullName>
    </submittedName>
</protein>
<dbReference type="GeneID" id="72468001"/>
<dbReference type="InterPro" id="IPR051396">
    <property type="entry name" value="Bact_Antivir_Def_Nuclease"/>
</dbReference>
<organism evidence="2 3">
    <name type="scientific">Prevotella lacticifex</name>
    <dbReference type="NCBI Taxonomy" id="2854755"/>
    <lineage>
        <taxon>Bacteria</taxon>
        <taxon>Pseudomonadati</taxon>
        <taxon>Bacteroidota</taxon>
        <taxon>Bacteroidia</taxon>
        <taxon>Bacteroidales</taxon>
        <taxon>Prevotellaceae</taxon>
        <taxon>Prevotella</taxon>
    </lineage>
</organism>
<dbReference type="SMART" id="SM00382">
    <property type="entry name" value="AAA"/>
    <property type="match status" value="1"/>
</dbReference>
<dbReference type="GO" id="GO:0016887">
    <property type="term" value="F:ATP hydrolysis activity"/>
    <property type="evidence" value="ECO:0007669"/>
    <property type="project" value="InterPro"/>
</dbReference>
<dbReference type="InterPro" id="IPR003593">
    <property type="entry name" value="AAA+_ATPase"/>
</dbReference>
<dbReference type="InterPro" id="IPR003959">
    <property type="entry name" value="ATPase_AAA_core"/>
</dbReference>
<keyword evidence="3" id="KW-1185">Reference proteome</keyword>